<dbReference type="AlphaFoldDB" id="A0A1L0DNX4"/>
<dbReference type="InterPro" id="IPR019775">
    <property type="entry name" value="WD40_repeat_CS"/>
</dbReference>
<evidence type="ECO:0000313" key="8">
    <source>
        <dbReference type="Proteomes" id="UP000182259"/>
    </source>
</evidence>
<dbReference type="PANTHER" id="PTHR44006">
    <property type="entry name" value="U5 SMALL NUCLEAR RIBONUCLEOPROTEIN 40 KDA PROTEIN"/>
    <property type="match status" value="1"/>
</dbReference>
<keyword evidence="4" id="KW-0508">mRNA splicing</keyword>
<dbReference type="PROSITE" id="PS50082">
    <property type="entry name" value="WD_REPEATS_2"/>
    <property type="match status" value="4"/>
</dbReference>
<dbReference type="SMART" id="SM00320">
    <property type="entry name" value="WD40"/>
    <property type="match status" value="6"/>
</dbReference>
<dbReference type="PROSITE" id="PS00678">
    <property type="entry name" value="WD_REPEATS_1"/>
    <property type="match status" value="1"/>
</dbReference>
<accession>A0A1L0DNX4</accession>
<dbReference type="PANTHER" id="PTHR44006:SF1">
    <property type="entry name" value="U5 SMALL NUCLEAR RIBONUCLEOPROTEIN 40 KDA PROTEIN"/>
    <property type="match status" value="1"/>
</dbReference>
<feature type="domain" description="TEP-1 second beta-propeller" evidence="6">
    <location>
        <begin position="22"/>
        <end position="175"/>
    </location>
</feature>
<feature type="repeat" description="WD" evidence="5">
    <location>
        <begin position="294"/>
        <end position="327"/>
    </location>
</feature>
<feature type="repeat" description="WD" evidence="5">
    <location>
        <begin position="29"/>
        <end position="62"/>
    </location>
</feature>
<dbReference type="InterPro" id="IPR001680">
    <property type="entry name" value="WD40_rpt"/>
</dbReference>
<dbReference type="PRINTS" id="PR00320">
    <property type="entry name" value="GPROTEINBRPT"/>
</dbReference>
<evidence type="ECO:0000256" key="4">
    <source>
        <dbReference type="ARBA" id="ARBA00023187"/>
    </source>
</evidence>
<keyword evidence="3" id="KW-0677">Repeat</keyword>
<evidence type="ECO:0000256" key="2">
    <source>
        <dbReference type="ARBA" id="ARBA00022664"/>
    </source>
</evidence>
<feature type="repeat" description="WD" evidence="5">
    <location>
        <begin position="136"/>
        <end position="157"/>
    </location>
</feature>
<dbReference type="InterPro" id="IPR015943">
    <property type="entry name" value="WD40/YVTN_repeat-like_dom_sf"/>
</dbReference>
<dbReference type="Proteomes" id="UP000182259">
    <property type="component" value="Chromosome VI"/>
</dbReference>
<evidence type="ECO:0000256" key="1">
    <source>
        <dbReference type="ARBA" id="ARBA00022574"/>
    </source>
</evidence>
<dbReference type="Gene3D" id="2.130.10.10">
    <property type="entry name" value="YVTN repeat-like/Quinoprotein amine dehydrogenase"/>
    <property type="match status" value="1"/>
</dbReference>
<dbReference type="GO" id="GO:0008380">
    <property type="term" value="P:RNA splicing"/>
    <property type="evidence" value="ECO:0007669"/>
    <property type="project" value="UniProtKB-KW"/>
</dbReference>
<dbReference type="InterPro" id="IPR056829">
    <property type="entry name" value="Beta-prop_TEP1_2nd"/>
</dbReference>
<dbReference type="InterPro" id="IPR036322">
    <property type="entry name" value="WD40_repeat_dom_sf"/>
</dbReference>
<dbReference type="InterPro" id="IPR020472">
    <property type="entry name" value="WD40_PAC1"/>
</dbReference>
<gene>
    <name evidence="7" type="ORF">SAMEA4029009_CIC11G00000004379</name>
</gene>
<proteinExistence type="predicted"/>
<evidence type="ECO:0000256" key="3">
    <source>
        <dbReference type="ARBA" id="ARBA00022737"/>
    </source>
</evidence>
<dbReference type="InterPro" id="IPR052234">
    <property type="entry name" value="U5_snRNP_Component"/>
</dbReference>
<sequence length="327" mass="34661">MSLTHSRGPASALLSKADKSLLYDSAVVLAGHEGPVYTAQFSPQGQTIASGGHDKSILLWHLPTVANEEKPNYGILTGHKSAVTSLTWLLGSSIFSTSADGTIAFWDAETGERFRKGVGHEGVVNECSGLNNGVCVSVGDDGTIRVWDEREKHEVSKIDTKYPLLTCNASKDGHTVFVSGIDPTVQAFDLRTNEAAWKCSGMQDSVTSLGLNSDGSMLSARAMDGSIRTLSAKAAVPPGIPRMSKQVYAGATGSLQQVLARISFTNDDVYIGLGSDDATAIMWGTASGRMVNKFSGNEGTVIDVDFHPSEKILLSSGSKGEVIVRDY</sequence>
<dbReference type="SUPFAM" id="SSF50978">
    <property type="entry name" value="WD40 repeat-like"/>
    <property type="match status" value="1"/>
</dbReference>
<name>A0A1L0DNX4_9ASCO</name>
<evidence type="ECO:0000256" key="5">
    <source>
        <dbReference type="PROSITE-ProRule" id="PRU00221"/>
    </source>
</evidence>
<evidence type="ECO:0000259" key="6">
    <source>
        <dbReference type="Pfam" id="PF25047"/>
    </source>
</evidence>
<dbReference type="GO" id="GO:0071013">
    <property type="term" value="C:catalytic step 2 spliceosome"/>
    <property type="evidence" value="ECO:0007669"/>
    <property type="project" value="TreeGrafter"/>
</dbReference>
<organism evidence="7 8">
    <name type="scientific">Sungouiella intermedia</name>
    <dbReference type="NCBI Taxonomy" id="45354"/>
    <lineage>
        <taxon>Eukaryota</taxon>
        <taxon>Fungi</taxon>
        <taxon>Dikarya</taxon>
        <taxon>Ascomycota</taxon>
        <taxon>Saccharomycotina</taxon>
        <taxon>Pichiomycetes</taxon>
        <taxon>Metschnikowiaceae</taxon>
        <taxon>Sungouiella</taxon>
    </lineage>
</organism>
<dbReference type="Pfam" id="PF00400">
    <property type="entry name" value="WD40"/>
    <property type="match status" value="1"/>
</dbReference>
<protein>
    <submittedName>
        <fullName evidence="7">CIC11C00000004379</fullName>
    </submittedName>
</protein>
<keyword evidence="1 5" id="KW-0853">WD repeat</keyword>
<dbReference type="PROSITE" id="PS50294">
    <property type="entry name" value="WD_REPEATS_REGION"/>
    <property type="match status" value="3"/>
</dbReference>
<evidence type="ECO:0000313" key="7">
    <source>
        <dbReference type="EMBL" id="SGZ58260.1"/>
    </source>
</evidence>
<dbReference type="GO" id="GO:0003723">
    <property type="term" value="F:RNA binding"/>
    <property type="evidence" value="ECO:0007669"/>
    <property type="project" value="TreeGrafter"/>
</dbReference>
<dbReference type="GO" id="GO:0006397">
    <property type="term" value="P:mRNA processing"/>
    <property type="evidence" value="ECO:0007669"/>
    <property type="project" value="UniProtKB-KW"/>
</dbReference>
<feature type="repeat" description="WD" evidence="5">
    <location>
        <begin position="76"/>
        <end position="116"/>
    </location>
</feature>
<dbReference type="EMBL" id="LT635769">
    <property type="protein sequence ID" value="SGZ58260.1"/>
    <property type="molecule type" value="Genomic_DNA"/>
</dbReference>
<keyword evidence="2" id="KW-0507">mRNA processing</keyword>
<reference evidence="7 8" key="1">
    <citation type="submission" date="2016-10" db="EMBL/GenBank/DDBJ databases">
        <authorList>
            <person name="de Groot N.N."/>
        </authorList>
    </citation>
    <scope>NUCLEOTIDE SEQUENCE [LARGE SCALE GENOMIC DNA]</scope>
    <source>
        <strain evidence="7 8">PYCC 4715</strain>
    </source>
</reference>
<dbReference type="Pfam" id="PF25047">
    <property type="entry name" value="Beta-prop_TEP1_2nd"/>
    <property type="match status" value="1"/>
</dbReference>